<dbReference type="KEGG" id="nsh:GXM_08361"/>
<proteinExistence type="predicted"/>
<keyword evidence="2" id="KW-1185">Reference proteome</keyword>
<evidence type="ECO:0000313" key="1">
    <source>
        <dbReference type="EMBL" id="QFS50867.1"/>
    </source>
</evidence>
<accession>A0A5P8WDH0</accession>
<organism evidence="1 2">
    <name type="scientific">Nostoc sphaeroides CCNUC1</name>
    <dbReference type="NCBI Taxonomy" id="2653204"/>
    <lineage>
        <taxon>Bacteria</taxon>
        <taxon>Bacillati</taxon>
        <taxon>Cyanobacteriota</taxon>
        <taxon>Cyanophyceae</taxon>
        <taxon>Nostocales</taxon>
        <taxon>Nostocaceae</taxon>
        <taxon>Nostoc</taxon>
    </lineage>
</organism>
<name>A0A5P8WDH0_9NOSO</name>
<dbReference type="InterPro" id="IPR027417">
    <property type="entry name" value="P-loop_NTPase"/>
</dbReference>
<dbReference type="EMBL" id="CP045227">
    <property type="protein sequence ID" value="QFS50867.1"/>
    <property type="molecule type" value="Genomic_DNA"/>
</dbReference>
<dbReference type="SUPFAM" id="SSF52540">
    <property type="entry name" value="P-loop containing nucleoside triphosphate hydrolases"/>
    <property type="match status" value="1"/>
</dbReference>
<dbReference type="AlphaFoldDB" id="A0A5P8WDH0"/>
<dbReference type="Gene3D" id="3.40.50.300">
    <property type="entry name" value="P-loop containing nucleotide triphosphate hydrolases"/>
    <property type="match status" value="1"/>
</dbReference>
<gene>
    <name evidence="1" type="ORF">GXM_08361</name>
</gene>
<dbReference type="Proteomes" id="UP000326678">
    <property type="component" value="Chromosome Gxm2"/>
</dbReference>
<sequence length="151" mass="16871">MLVPEGEKLIILKAPKGTGKTQWLSTEVAKAHDLGRRVLIITHRIQLGEALCDRCFRRKFPHLRILRIDSESVADRSRPAMGCIAHLNEILTEYDLVIASPSLETGVSIDIQGHFDGVWGIFQGVQPVNSVVRRSPSRKVTEEGYSWLQSG</sequence>
<protein>
    <submittedName>
        <fullName evidence="1">Uncharacterized protein</fullName>
    </submittedName>
</protein>
<evidence type="ECO:0000313" key="2">
    <source>
        <dbReference type="Proteomes" id="UP000326678"/>
    </source>
</evidence>
<reference evidence="1 2" key="1">
    <citation type="submission" date="2019-10" db="EMBL/GenBank/DDBJ databases">
        <title>Genomic and transcriptomic insights into the perfect genentic adaptation of a filamentous nitrogen-fixing cyanobacterium to rice fields.</title>
        <authorList>
            <person name="Chen Z."/>
        </authorList>
    </citation>
    <scope>NUCLEOTIDE SEQUENCE [LARGE SCALE GENOMIC DNA]</scope>
    <source>
        <strain evidence="1">CCNUC1</strain>
    </source>
</reference>